<evidence type="ECO:0000313" key="2">
    <source>
        <dbReference type="EMBL" id="KGJ20566.1"/>
    </source>
</evidence>
<feature type="transmembrane region" description="Helical" evidence="1">
    <location>
        <begin position="102"/>
        <end position="122"/>
    </location>
</feature>
<accession>A0A099GCY1</accession>
<gene>
    <name evidence="2" type="ORF">IX56_13835</name>
</gene>
<dbReference type="Proteomes" id="UP000029858">
    <property type="component" value="Unassembled WGS sequence"/>
</dbReference>
<evidence type="ECO:0000256" key="1">
    <source>
        <dbReference type="SAM" id="Phobius"/>
    </source>
</evidence>
<evidence type="ECO:0000313" key="3">
    <source>
        <dbReference type="Proteomes" id="UP000029858"/>
    </source>
</evidence>
<dbReference type="EMBL" id="JRKQ01000090">
    <property type="protein sequence ID" value="KGJ20566.1"/>
    <property type="molecule type" value="Genomic_DNA"/>
</dbReference>
<protein>
    <submittedName>
        <fullName evidence="2">Uncharacterized protein</fullName>
    </submittedName>
</protein>
<keyword evidence="1" id="KW-0472">Membrane</keyword>
<dbReference type="AlphaFoldDB" id="A0A099GCY1"/>
<reference evidence="2 3" key="2">
    <citation type="submission" date="2014-10" db="EMBL/GenBank/DDBJ databases">
        <title>Paracoccus sanguinis sp. nov., isolated from clinical specimens of New York State patients.</title>
        <authorList>
            <person name="Mingle L.A."/>
            <person name="Cole J.A."/>
            <person name="Lapierre P."/>
            <person name="Musser K.A."/>
        </authorList>
    </citation>
    <scope>NUCLEOTIDE SEQUENCE [LARGE SCALE GENOMIC DNA]</scope>
    <source>
        <strain evidence="2 3">5503</strain>
    </source>
</reference>
<keyword evidence="1" id="KW-1133">Transmembrane helix</keyword>
<name>A0A099GCY1_9RHOB</name>
<comment type="caution">
    <text evidence="2">The sequence shown here is derived from an EMBL/GenBank/DDBJ whole genome shotgun (WGS) entry which is preliminary data.</text>
</comment>
<dbReference type="RefSeq" id="WP_036711365.1">
    <property type="nucleotide sequence ID" value="NZ_JRKQ01000090.1"/>
</dbReference>
<reference evidence="2 3" key="1">
    <citation type="submission" date="2014-09" db="EMBL/GenBank/DDBJ databases">
        <authorList>
            <person name="McGinnis J.M."/>
            <person name="Wolfgang W.J."/>
        </authorList>
    </citation>
    <scope>NUCLEOTIDE SEQUENCE [LARGE SCALE GENOMIC DNA]</scope>
    <source>
        <strain evidence="2 3">5503</strain>
    </source>
</reference>
<sequence>MAEPDVQALADEVAQLMAQRFGGARRGSRPDLATMLRRRGGALPRRKRKAAQRLAALQQKAVVPRVARQIDTTPAVRDHAELVKYLRPLGAGRRWTNSATNIAAAVMFGLMILAAVVLWVLVWRGHLG</sequence>
<keyword evidence="1" id="KW-0812">Transmembrane</keyword>
<organism evidence="2 3">
    <name type="scientific">Paracoccus sanguinis</name>
    <dbReference type="NCBI Taxonomy" id="1545044"/>
    <lineage>
        <taxon>Bacteria</taxon>
        <taxon>Pseudomonadati</taxon>
        <taxon>Pseudomonadota</taxon>
        <taxon>Alphaproteobacteria</taxon>
        <taxon>Rhodobacterales</taxon>
        <taxon>Paracoccaceae</taxon>
        <taxon>Paracoccus</taxon>
    </lineage>
</organism>
<proteinExistence type="predicted"/>